<comment type="function">
    <text evidence="11">Carboxypeptidase that possesses the specificities of both mammalian Cpase A and B. Thus shows broad substrate specificity, being able to cleave Cbz-Gly-Leu, Cbz-Gly-Val, Cbz-Gly-Phe, Cbz-Gly-Lys and Bz-Gly-Arg in vitro.</text>
</comment>
<dbReference type="InterPro" id="IPR057246">
    <property type="entry name" value="CARBOXYPEPT_ZN_1"/>
</dbReference>
<dbReference type="Pfam" id="PF00246">
    <property type="entry name" value="Peptidase_M14"/>
    <property type="match status" value="1"/>
</dbReference>
<comment type="catalytic activity">
    <reaction evidence="10">
        <text>Releases a C-terminal residue, which may be hydrophobic or positively charged.</text>
        <dbReference type="EC" id="3.4.17.18"/>
    </reaction>
</comment>
<dbReference type="InterPro" id="IPR033810">
    <property type="entry name" value="Carboxypeptidase_T"/>
</dbReference>
<evidence type="ECO:0000256" key="9">
    <source>
        <dbReference type="ARBA" id="ARBA00023049"/>
    </source>
</evidence>
<dbReference type="EMBL" id="NKYE01000007">
    <property type="protein sequence ID" value="OZM72605.1"/>
    <property type="molecule type" value="Genomic_DNA"/>
</dbReference>
<feature type="chain" id="PRO_5039384104" description="Zinc carboxypeptidase" evidence="15">
    <location>
        <begin position="29"/>
        <end position="424"/>
    </location>
</feature>
<dbReference type="GO" id="GO:0005615">
    <property type="term" value="C:extracellular space"/>
    <property type="evidence" value="ECO:0007669"/>
    <property type="project" value="TreeGrafter"/>
</dbReference>
<evidence type="ECO:0000256" key="13">
    <source>
        <dbReference type="ARBA" id="ARBA00074273"/>
    </source>
</evidence>
<dbReference type="PRINTS" id="PR00765">
    <property type="entry name" value="CRBOXYPTASEA"/>
</dbReference>
<dbReference type="RefSeq" id="WP_094863082.1">
    <property type="nucleotide sequence ID" value="NZ_NKYE01000007.1"/>
</dbReference>
<keyword evidence="3 17" id="KW-0121">Carboxypeptidase</keyword>
<keyword evidence="18" id="KW-1185">Reference proteome</keyword>
<dbReference type="Proteomes" id="UP000242444">
    <property type="component" value="Unassembled WGS sequence"/>
</dbReference>
<dbReference type="AlphaFoldDB" id="A0A263D5D9"/>
<evidence type="ECO:0000256" key="5">
    <source>
        <dbReference type="ARBA" id="ARBA00022723"/>
    </source>
</evidence>
<dbReference type="CDD" id="cd03859">
    <property type="entry name" value="M14_CPT"/>
    <property type="match status" value="1"/>
</dbReference>
<keyword evidence="9" id="KW-0482">Metalloprotease</keyword>
<evidence type="ECO:0000256" key="4">
    <source>
        <dbReference type="ARBA" id="ARBA00022670"/>
    </source>
</evidence>
<comment type="caution">
    <text evidence="17">The sequence shown here is derived from an EMBL/GenBank/DDBJ whole genome shotgun (WGS) entry which is preliminary data.</text>
</comment>
<evidence type="ECO:0000256" key="3">
    <source>
        <dbReference type="ARBA" id="ARBA00022645"/>
    </source>
</evidence>
<evidence type="ECO:0000256" key="7">
    <source>
        <dbReference type="ARBA" id="ARBA00022801"/>
    </source>
</evidence>
<evidence type="ECO:0000256" key="10">
    <source>
        <dbReference type="ARBA" id="ARBA00050859"/>
    </source>
</evidence>
<dbReference type="SMART" id="SM00631">
    <property type="entry name" value="Zn_pept"/>
    <property type="match status" value="1"/>
</dbReference>
<protein>
    <recommendedName>
        <fullName evidence="13">Zinc carboxypeptidase</fullName>
        <ecNumber evidence="12">3.4.17.18</ecNumber>
    </recommendedName>
</protein>
<dbReference type="PANTHER" id="PTHR11705">
    <property type="entry name" value="PROTEASE FAMILY M14 CARBOXYPEPTIDASE A,B"/>
    <property type="match status" value="1"/>
</dbReference>
<keyword evidence="6 15" id="KW-0732">Signal</keyword>
<evidence type="ECO:0000256" key="11">
    <source>
        <dbReference type="ARBA" id="ARBA00055464"/>
    </source>
</evidence>
<sequence length="424" mass="46122">MFTKRRTWTGLVAAVGLAVLATATSVPAGAQTGDQAAAPARGIYSVQADKAQRNAIEAGGVDVLGQRGGATEFVATPQQLDELRAAGIAPTQIGDLDKQLAERNSRNGGKAAAKADEFPAGDEAYHTYDEVNAELEKAATDHPDLAAVSSIGKSVEGRDLNMIKISDNAGTDEDEPEVLFNCNQHAREHLTTEMCMRVVSRLTDGYETDAKVKEMVDGKEIWVVPMVNPDGAMYDIEGGEYKMWRKNRDGEGTDLNRNWDYKWGCCDGSDTDPGGETYRGTAGFSAPETKALSDFVLSRNVNGAQQIKAHIDFHTYSELVLWPFGHTDETVTEDMTQEEYDRFETIGKEMAGTNDYTPMQSSGLYITDGDSNGWMWGSQKILSYTFEMYPGQGGVDGFYPPASVIEEQTSRNDAAVDILIQNAA</sequence>
<name>A0A263D5D9_9PSEU</name>
<comment type="similarity">
    <text evidence="2 14">Belongs to the peptidase M14 family.</text>
</comment>
<dbReference type="PROSITE" id="PS00133">
    <property type="entry name" value="CARBOXYPEPT_ZN_2"/>
    <property type="match status" value="1"/>
</dbReference>
<evidence type="ECO:0000256" key="2">
    <source>
        <dbReference type="ARBA" id="ARBA00005988"/>
    </source>
</evidence>
<evidence type="ECO:0000256" key="1">
    <source>
        <dbReference type="ARBA" id="ARBA00001947"/>
    </source>
</evidence>
<evidence type="ECO:0000256" key="8">
    <source>
        <dbReference type="ARBA" id="ARBA00022833"/>
    </source>
</evidence>
<dbReference type="GO" id="GO:0004181">
    <property type="term" value="F:metallocarboxypeptidase activity"/>
    <property type="evidence" value="ECO:0007669"/>
    <property type="project" value="InterPro"/>
</dbReference>
<comment type="cofactor">
    <cofactor evidence="1">
        <name>Zn(2+)</name>
        <dbReference type="ChEBI" id="CHEBI:29105"/>
    </cofactor>
</comment>
<dbReference type="InterPro" id="IPR000834">
    <property type="entry name" value="Peptidase_M14"/>
</dbReference>
<dbReference type="SUPFAM" id="SSF53187">
    <property type="entry name" value="Zn-dependent exopeptidases"/>
    <property type="match status" value="1"/>
</dbReference>
<accession>A0A263D5D9</accession>
<keyword evidence="4" id="KW-0645">Protease</keyword>
<feature type="domain" description="Peptidase M14" evidence="16">
    <location>
        <begin position="124"/>
        <end position="423"/>
    </location>
</feature>
<dbReference type="PANTHER" id="PTHR11705:SF143">
    <property type="entry name" value="SLL0236 PROTEIN"/>
    <property type="match status" value="1"/>
</dbReference>
<evidence type="ECO:0000259" key="16">
    <source>
        <dbReference type="PROSITE" id="PS52035"/>
    </source>
</evidence>
<evidence type="ECO:0000256" key="14">
    <source>
        <dbReference type="PROSITE-ProRule" id="PRU01379"/>
    </source>
</evidence>
<evidence type="ECO:0000256" key="6">
    <source>
        <dbReference type="ARBA" id="ARBA00022729"/>
    </source>
</evidence>
<keyword evidence="8" id="KW-0862">Zinc</keyword>
<organism evidence="17 18">
    <name type="scientific">Amycolatopsis antarctica</name>
    <dbReference type="NCBI Taxonomy" id="1854586"/>
    <lineage>
        <taxon>Bacteria</taxon>
        <taxon>Bacillati</taxon>
        <taxon>Actinomycetota</taxon>
        <taxon>Actinomycetes</taxon>
        <taxon>Pseudonocardiales</taxon>
        <taxon>Pseudonocardiaceae</taxon>
        <taxon>Amycolatopsis</taxon>
    </lineage>
</organism>
<reference evidence="17 18" key="1">
    <citation type="submission" date="2017-07" db="EMBL/GenBank/DDBJ databases">
        <title>Amycolatopsis antarcticus sp. nov., isolated from the surface of an Antarcticus brown macroalga.</title>
        <authorList>
            <person name="Wang J."/>
            <person name="Leiva S."/>
            <person name="Huang J."/>
            <person name="Huang Y."/>
        </authorList>
    </citation>
    <scope>NUCLEOTIDE SEQUENCE [LARGE SCALE GENOMIC DNA]</scope>
    <source>
        <strain evidence="17 18">AU-G6</strain>
    </source>
</reference>
<proteinExistence type="inferred from homology"/>
<gene>
    <name evidence="17" type="ORF">CFN78_13250</name>
</gene>
<keyword evidence="7" id="KW-0378">Hydrolase</keyword>
<dbReference type="GO" id="GO:0006508">
    <property type="term" value="P:proteolysis"/>
    <property type="evidence" value="ECO:0007669"/>
    <property type="project" value="UniProtKB-KW"/>
</dbReference>
<dbReference type="InterPro" id="IPR057247">
    <property type="entry name" value="CARBOXYPEPT_ZN_2"/>
</dbReference>
<keyword evidence="5" id="KW-0479">Metal-binding</keyword>
<feature type="active site" description="Proton donor/acceptor" evidence="14">
    <location>
        <position position="387"/>
    </location>
</feature>
<dbReference type="InParanoid" id="A0A263D5D9"/>
<dbReference type="Gene3D" id="3.40.630.10">
    <property type="entry name" value="Zn peptidases"/>
    <property type="match status" value="1"/>
</dbReference>
<dbReference type="EC" id="3.4.17.18" evidence="12"/>
<dbReference type="GO" id="GO:0008270">
    <property type="term" value="F:zinc ion binding"/>
    <property type="evidence" value="ECO:0007669"/>
    <property type="project" value="InterPro"/>
</dbReference>
<evidence type="ECO:0000256" key="12">
    <source>
        <dbReference type="ARBA" id="ARBA00066554"/>
    </source>
</evidence>
<dbReference type="FunFam" id="3.40.630.10:FF:000084">
    <property type="entry name" value="Carboxypeptidase B2"/>
    <property type="match status" value="1"/>
</dbReference>
<feature type="signal peptide" evidence="15">
    <location>
        <begin position="1"/>
        <end position="28"/>
    </location>
</feature>
<dbReference type="PROSITE" id="PS00132">
    <property type="entry name" value="CARBOXYPEPT_ZN_1"/>
    <property type="match status" value="1"/>
</dbReference>
<evidence type="ECO:0000313" key="18">
    <source>
        <dbReference type="Proteomes" id="UP000242444"/>
    </source>
</evidence>
<dbReference type="OrthoDB" id="5240362at2"/>
<evidence type="ECO:0000256" key="15">
    <source>
        <dbReference type="SAM" id="SignalP"/>
    </source>
</evidence>
<evidence type="ECO:0000313" key="17">
    <source>
        <dbReference type="EMBL" id="OZM72605.1"/>
    </source>
</evidence>
<dbReference type="PROSITE" id="PS52035">
    <property type="entry name" value="PEPTIDASE_M14"/>
    <property type="match status" value="1"/>
</dbReference>